<evidence type="ECO:0000259" key="11">
    <source>
        <dbReference type="PROSITE" id="PS50054"/>
    </source>
</evidence>
<dbReference type="SMART" id="SM00195">
    <property type="entry name" value="DSPc"/>
    <property type="match status" value="1"/>
</dbReference>
<protein>
    <recommendedName>
        <fullName evidence="3">protein-serine/threonine phosphatase</fullName>
        <ecNumber evidence="3">3.1.3.16</ecNumber>
    </recommendedName>
</protein>
<evidence type="ECO:0000313" key="15">
    <source>
        <dbReference type="Proteomes" id="UP001165289"/>
    </source>
</evidence>
<evidence type="ECO:0000259" key="13">
    <source>
        <dbReference type="PROSITE" id="PS51998"/>
    </source>
</evidence>
<dbReference type="Proteomes" id="UP001165289">
    <property type="component" value="Unassembled WGS sequence"/>
</dbReference>
<evidence type="ECO:0000256" key="7">
    <source>
        <dbReference type="ARBA" id="ARBA00023212"/>
    </source>
</evidence>
<dbReference type="PROSITE" id="PS00383">
    <property type="entry name" value="TYR_PHOSPHATASE_1"/>
    <property type="match status" value="1"/>
</dbReference>
<dbReference type="SUPFAM" id="SSF52799">
    <property type="entry name" value="(Phosphotyrosine protein) phosphatases II"/>
    <property type="match status" value="1"/>
</dbReference>
<keyword evidence="4" id="KW-0963">Cytoplasm</keyword>
<reference evidence="14 15" key="1">
    <citation type="journal article" date="2023" name="BMC Biol.">
        <title>The compact genome of the sponge Oopsacas minuta (Hexactinellida) is lacking key metazoan core genes.</title>
        <authorList>
            <person name="Santini S."/>
            <person name="Schenkelaars Q."/>
            <person name="Jourda C."/>
            <person name="Duchesne M."/>
            <person name="Belahbib H."/>
            <person name="Rocher C."/>
            <person name="Selva M."/>
            <person name="Riesgo A."/>
            <person name="Vervoort M."/>
            <person name="Leys S.P."/>
            <person name="Kodjabachian L."/>
            <person name="Le Bivic A."/>
            <person name="Borchiellini C."/>
            <person name="Claverie J.M."/>
            <person name="Renard E."/>
        </authorList>
    </citation>
    <scope>NUCLEOTIDE SEQUENCE [LARGE SCALE GENOMIC DNA]</scope>
    <source>
        <strain evidence="14">SPO-2</strain>
    </source>
</reference>
<dbReference type="InterPro" id="IPR000340">
    <property type="entry name" value="Dual-sp_phosphatase_cat-dom"/>
</dbReference>
<feature type="compositionally biased region" description="Polar residues" evidence="10">
    <location>
        <begin position="502"/>
        <end position="513"/>
    </location>
</feature>
<dbReference type="InterPro" id="IPR043588">
    <property type="entry name" value="SSH-N"/>
</dbReference>
<dbReference type="Pfam" id="PF00782">
    <property type="entry name" value="DSPc"/>
    <property type="match status" value="1"/>
</dbReference>
<feature type="domain" description="Tyrosine-protein phosphatase" evidence="11">
    <location>
        <begin position="301"/>
        <end position="442"/>
    </location>
</feature>
<dbReference type="InterPro" id="IPR029021">
    <property type="entry name" value="Prot-tyrosine_phosphatase-like"/>
</dbReference>
<dbReference type="InterPro" id="IPR014876">
    <property type="entry name" value="DEK_C"/>
</dbReference>
<comment type="subcellular location">
    <subcellularLocation>
        <location evidence="1">Cytoplasm</location>
        <location evidence="1">Cytoskeleton</location>
    </subcellularLocation>
</comment>
<keyword evidence="6" id="KW-0904">Protein phosphatase</keyword>
<accession>A0AAV7JEI4</accession>
<feature type="domain" description="Tyrosine specific protein phosphatases" evidence="12">
    <location>
        <begin position="363"/>
        <end position="420"/>
    </location>
</feature>
<evidence type="ECO:0000256" key="6">
    <source>
        <dbReference type="ARBA" id="ARBA00022912"/>
    </source>
</evidence>
<feature type="region of interest" description="Disordered" evidence="10">
    <location>
        <begin position="666"/>
        <end position="688"/>
    </location>
</feature>
<dbReference type="PANTHER" id="PTHR45864">
    <property type="entry name" value="SLINGSHOT PROTEIN PHOSPHATASE HOMOLOG"/>
    <property type="match status" value="1"/>
</dbReference>
<evidence type="ECO:0000256" key="2">
    <source>
        <dbReference type="ARBA" id="ARBA00009580"/>
    </source>
</evidence>
<comment type="catalytic activity">
    <reaction evidence="8">
        <text>O-phospho-L-threonyl-[protein] + H2O = L-threonyl-[protein] + phosphate</text>
        <dbReference type="Rhea" id="RHEA:47004"/>
        <dbReference type="Rhea" id="RHEA-COMP:11060"/>
        <dbReference type="Rhea" id="RHEA-COMP:11605"/>
        <dbReference type="ChEBI" id="CHEBI:15377"/>
        <dbReference type="ChEBI" id="CHEBI:30013"/>
        <dbReference type="ChEBI" id="CHEBI:43474"/>
        <dbReference type="ChEBI" id="CHEBI:61977"/>
        <dbReference type="EC" id="3.1.3.16"/>
    </reaction>
</comment>
<feature type="domain" description="DEK-C" evidence="13">
    <location>
        <begin position="242"/>
        <end position="297"/>
    </location>
</feature>
<feature type="coiled-coil region" evidence="9">
    <location>
        <begin position="853"/>
        <end position="880"/>
    </location>
</feature>
<dbReference type="Pfam" id="PF08766">
    <property type="entry name" value="DEK_C"/>
    <property type="match status" value="1"/>
</dbReference>
<feature type="compositionally biased region" description="Low complexity" evidence="10">
    <location>
        <begin position="519"/>
        <end position="534"/>
    </location>
</feature>
<keyword evidence="5" id="KW-0378">Hydrolase</keyword>
<dbReference type="GO" id="GO:0004722">
    <property type="term" value="F:protein serine/threonine phosphatase activity"/>
    <property type="evidence" value="ECO:0007669"/>
    <property type="project" value="UniProtKB-EC"/>
</dbReference>
<dbReference type="GO" id="GO:0003779">
    <property type="term" value="F:actin binding"/>
    <property type="evidence" value="ECO:0007669"/>
    <property type="project" value="InterPro"/>
</dbReference>
<dbReference type="PROSITE" id="PS50054">
    <property type="entry name" value="TYR_PHOSPHATASE_DUAL"/>
    <property type="match status" value="1"/>
</dbReference>
<sequence>MSLLTIERPTSAASSIEQVQDETDSDTVSQSSYDGFYANKHLALAIPHMVRRVSIVSTNSYNIIGDLQHHLHQLMSIMRPRERIDMVVALEQANPSKTKYLILVTAYGNEDTEESCLLGTESVNQEFRIVLVIPLWKNTVLKYFGDGGFKLTSGYDAYVFKTSSVPCMWAASNAICTAVENARDLNYYSGGTSHTWVPYYKDKLTDNRQSLHEWYMMDEVTSFFRPDSPIFSIEEDPIDDETTFKRALISQLRENMSHTDLENVTSRDLRLQLEAQFNRPLKSYLSFLDEQMLFIFGQMKKPSEILSFLYLGSEWNASNLSELRQLGVGYIINISREVDNFFPDTFKYLPIRVYDQETSDLMRHWESTFKFISEARDNNSKVLVHCKMGVSRSASTVIAFLMKELNMSLESGISHVKERRNCIKPNKGFLEQLKTYEGILNARHKTFWSAKIEKKSHLLRCRSETSLIQDIHFPKQAPELCLSYSTSNLTPKSWRNELNTEQISANDSQTTSDIEPFDSSDTGSPVSSSPMSQPDETLLQMMSEGSDLPITQLSSDIAQAKREKMERENQQKTKHLTICDINVSEKSAFQPVAKRQKISTSLKTRPKSAVSSSSYKSQSLDGNFAYYLELPRSMPNSPGLKKANRMSISPTKLSPLLETSYTNTSILRPHSAPKSNSENRPTSEVLERTLSTPDLCELSGTKRHTITESISPNDSVQLHVQNFESLSLQNIRTACDSLSSSPPLNDYSIDLHGSSWSKERHSVSIENLSSHSSHQLGSNKSRIGLNKNSNNANHLSPSLRNTDNERLIENVQAYIQRLESMEKDRDEVLASSPRKMPCTLPEQENTVSAMKKIFEKDDDIEKFEDQIEFLNSNSNNNNNNNNTTMDTEFMIFPYIMESQETDC</sequence>
<dbReference type="PROSITE" id="PS50056">
    <property type="entry name" value="TYR_PHOSPHATASE_2"/>
    <property type="match status" value="1"/>
</dbReference>
<feature type="region of interest" description="Disordered" evidence="10">
    <location>
        <begin position="502"/>
        <end position="534"/>
    </location>
</feature>
<evidence type="ECO:0000259" key="12">
    <source>
        <dbReference type="PROSITE" id="PS50056"/>
    </source>
</evidence>
<proteinExistence type="inferred from homology"/>
<dbReference type="AlphaFoldDB" id="A0AAV7JEI4"/>
<comment type="caution">
    <text evidence="14">The sequence shown here is derived from an EMBL/GenBank/DDBJ whole genome shotgun (WGS) entry which is preliminary data.</text>
</comment>
<evidence type="ECO:0000256" key="4">
    <source>
        <dbReference type="ARBA" id="ARBA00022490"/>
    </source>
</evidence>
<dbReference type="InterPro" id="IPR000387">
    <property type="entry name" value="Tyr_Pase_dom"/>
</dbReference>
<dbReference type="EC" id="3.1.3.16" evidence="3"/>
<gene>
    <name evidence="14" type="ORF">LOD99_8876</name>
</gene>
<dbReference type="FunFam" id="3.90.190.10:FF:000004">
    <property type="entry name" value="Protein phosphatase Slingshot homolog 2"/>
    <property type="match status" value="1"/>
</dbReference>
<feature type="compositionally biased region" description="Polar residues" evidence="10">
    <location>
        <begin position="673"/>
        <end position="682"/>
    </location>
</feature>
<dbReference type="Gene3D" id="3.90.190.10">
    <property type="entry name" value="Protein tyrosine phosphatase superfamily"/>
    <property type="match status" value="1"/>
</dbReference>
<dbReference type="PROSITE" id="PS51998">
    <property type="entry name" value="DEK_C"/>
    <property type="match status" value="1"/>
</dbReference>
<dbReference type="InterPro" id="IPR020422">
    <property type="entry name" value="TYR_PHOSPHATASE_DUAL_dom"/>
</dbReference>
<feature type="region of interest" description="Disordered" evidence="10">
    <location>
        <begin position="1"/>
        <end position="27"/>
    </location>
</feature>
<keyword evidence="7" id="KW-0206">Cytoskeleton</keyword>
<dbReference type="InterPro" id="IPR043587">
    <property type="entry name" value="Phosphatase_SSH-like"/>
</dbReference>
<dbReference type="GO" id="GO:0030837">
    <property type="term" value="P:negative regulation of actin filament polymerization"/>
    <property type="evidence" value="ECO:0007669"/>
    <property type="project" value="InterPro"/>
</dbReference>
<dbReference type="GO" id="GO:0005856">
    <property type="term" value="C:cytoskeleton"/>
    <property type="evidence" value="ECO:0007669"/>
    <property type="project" value="UniProtKB-SubCell"/>
</dbReference>
<feature type="region of interest" description="Disordered" evidence="10">
    <location>
        <begin position="766"/>
        <end position="799"/>
    </location>
</feature>
<dbReference type="PANTHER" id="PTHR45864:SF2">
    <property type="entry name" value="PROTEIN PHOSPHATASE SLINGSHOT"/>
    <property type="match status" value="1"/>
</dbReference>
<evidence type="ECO:0000256" key="3">
    <source>
        <dbReference type="ARBA" id="ARBA00013081"/>
    </source>
</evidence>
<evidence type="ECO:0000313" key="14">
    <source>
        <dbReference type="EMBL" id="KAI6647140.1"/>
    </source>
</evidence>
<evidence type="ECO:0000256" key="8">
    <source>
        <dbReference type="ARBA" id="ARBA00048336"/>
    </source>
</evidence>
<dbReference type="InterPro" id="IPR016130">
    <property type="entry name" value="Tyr_Pase_AS"/>
</dbReference>
<dbReference type="Pfam" id="PF23040">
    <property type="entry name" value="PH_SSH1-like_1st"/>
    <property type="match status" value="1"/>
</dbReference>
<keyword evidence="15" id="KW-1185">Reference proteome</keyword>
<evidence type="ECO:0000256" key="1">
    <source>
        <dbReference type="ARBA" id="ARBA00004245"/>
    </source>
</evidence>
<keyword evidence="9" id="KW-0175">Coiled coil</keyword>
<evidence type="ECO:0000256" key="5">
    <source>
        <dbReference type="ARBA" id="ARBA00022801"/>
    </source>
</evidence>
<evidence type="ECO:0000256" key="9">
    <source>
        <dbReference type="SAM" id="Coils"/>
    </source>
</evidence>
<organism evidence="14 15">
    <name type="scientific">Oopsacas minuta</name>
    <dbReference type="NCBI Taxonomy" id="111878"/>
    <lineage>
        <taxon>Eukaryota</taxon>
        <taxon>Metazoa</taxon>
        <taxon>Porifera</taxon>
        <taxon>Hexactinellida</taxon>
        <taxon>Hexasterophora</taxon>
        <taxon>Lyssacinosida</taxon>
        <taxon>Leucopsacidae</taxon>
        <taxon>Oopsacas</taxon>
    </lineage>
</organism>
<name>A0AAV7JEI4_9METZ</name>
<comment type="similarity">
    <text evidence="2">Belongs to the protein-tyrosine phosphatase family.</text>
</comment>
<dbReference type="EMBL" id="JAKMXF010000345">
    <property type="protein sequence ID" value="KAI6647140.1"/>
    <property type="molecule type" value="Genomic_DNA"/>
</dbReference>
<evidence type="ECO:0000256" key="10">
    <source>
        <dbReference type="SAM" id="MobiDB-lite"/>
    </source>
</evidence>